<proteinExistence type="predicted"/>
<keyword evidence="2" id="KW-1185">Reference proteome</keyword>
<dbReference type="Proteomes" id="UP000266673">
    <property type="component" value="Unassembled WGS sequence"/>
</dbReference>
<name>A0A397UL49_9GLOM</name>
<protein>
    <submittedName>
        <fullName evidence="1">Uncharacterized protein</fullName>
    </submittedName>
</protein>
<evidence type="ECO:0000313" key="2">
    <source>
        <dbReference type="Proteomes" id="UP000266673"/>
    </source>
</evidence>
<sequence>MSTCMQKYLEAISRMHKEKGLKNLVEDFRIREVVRGIKLLKAQDRDMEWPWDPFPLEALKRYHDNPLEKVDLLIWYKNLALVVIGFCTMRRPEELYNLILKYVEKRSG</sequence>
<dbReference type="AlphaFoldDB" id="A0A397UL49"/>
<dbReference type="EMBL" id="QKWP01001369">
    <property type="protein sequence ID" value="RIB09489.1"/>
    <property type="molecule type" value="Genomic_DNA"/>
</dbReference>
<accession>A0A397UL49</accession>
<organism evidence="1 2">
    <name type="scientific">Gigaspora rosea</name>
    <dbReference type="NCBI Taxonomy" id="44941"/>
    <lineage>
        <taxon>Eukaryota</taxon>
        <taxon>Fungi</taxon>
        <taxon>Fungi incertae sedis</taxon>
        <taxon>Mucoromycota</taxon>
        <taxon>Glomeromycotina</taxon>
        <taxon>Glomeromycetes</taxon>
        <taxon>Diversisporales</taxon>
        <taxon>Gigasporaceae</taxon>
        <taxon>Gigaspora</taxon>
    </lineage>
</organism>
<evidence type="ECO:0000313" key="1">
    <source>
        <dbReference type="EMBL" id="RIB09489.1"/>
    </source>
</evidence>
<dbReference type="OrthoDB" id="2433192at2759"/>
<comment type="caution">
    <text evidence="1">The sequence shown here is derived from an EMBL/GenBank/DDBJ whole genome shotgun (WGS) entry which is preliminary data.</text>
</comment>
<gene>
    <name evidence="1" type="ORF">C2G38_2044278</name>
</gene>
<reference evidence="1 2" key="1">
    <citation type="submission" date="2018-06" db="EMBL/GenBank/DDBJ databases">
        <title>Comparative genomics reveals the genomic features of Rhizophagus irregularis, R. cerebriforme, R. diaphanum and Gigaspora rosea, and their symbiotic lifestyle signature.</title>
        <authorList>
            <person name="Morin E."/>
            <person name="San Clemente H."/>
            <person name="Chen E.C.H."/>
            <person name="De La Providencia I."/>
            <person name="Hainaut M."/>
            <person name="Kuo A."/>
            <person name="Kohler A."/>
            <person name="Murat C."/>
            <person name="Tang N."/>
            <person name="Roy S."/>
            <person name="Loubradou J."/>
            <person name="Henrissat B."/>
            <person name="Grigoriev I.V."/>
            <person name="Corradi N."/>
            <person name="Roux C."/>
            <person name="Martin F.M."/>
        </authorList>
    </citation>
    <scope>NUCLEOTIDE SEQUENCE [LARGE SCALE GENOMIC DNA]</scope>
    <source>
        <strain evidence="1 2">DAOM 194757</strain>
    </source>
</reference>